<comment type="similarity">
    <text evidence="1">Belongs to the glycosyl hydrolase 57 family.</text>
</comment>
<feature type="region of interest" description="Disordered" evidence="3">
    <location>
        <begin position="398"/>
        <end position="421"/>
    </location>
</feature>
<reference evidence="5 6" key="1">
    <citation type="journal article" date="2016" name="Nat. Biotechnol.">
        <title>Measurement of bacterial replication rates in microbial communities.</title>
        <authorList>
            <person name="Brown C.T."/>
            <person name="Olm M.R."/>
            <person name="Thomas B.C."/>
            <person name="Banfield J.F."/>
        </authorList>
    </citation>
    <scope>NUCLEOTIDE SEQUENCE [LARGE SCALE GENOMIC DNA]</scope>
    <source>
        <strain evidence="5">CAG:67_53_122</strain>
    </source>
</reference>
<evidence type="ECO:0000313" key="5">
    <source>
        <dbReference type="EMBL" id="OKY94944.1"/>
    </source>
</evidence>
<proteinExistence type="inferred from homology"/>
<dbReference type="GO" id="GO:0003824">
    <property type="term" value="F:catalytic activity"/>
    <property type="evidence" value="ECO:0007669"/>
    <property type="project" value="InterPro"/>
</dbReference>
<protein>
    <submittedName>
        <fullName evidence="5">Alpha-amylase</fullName>
    </submittedName>
</protein>
<sequence length="421" mass="48993">MKTICFYFQVHQPWRLKRYRFFDMGRDHNYLDDLTNRSIMQKIARECYLPMNALLFNLIRQSEGRFRCTFSLTGLAVEQMRAYAPEVLDSFRRLARTGCVEFLAETYSHSLASLSSKEDFMQQVALHTELMKKEFGVAPTAFRNTELIYSDRIGSDVAEMGFKTMLAEGARHVLGWKSPGYVYANALDQRLRLLLRNYKLSDDIAFRFSNRGWDQWPLTAEKYTGWLASDELEGDVVNLFMDYETFGEHQRADTGIFDFMKALVPAVLKREGLEFATVSEAAAKYQPVAVLHCPHVMSWADEERDITAWLGNELQNEAFGKLYALRDKIARLKDPDFDHVWNFMQASDHFYYMATKWLSDGDVHAYFNPYESSYDAFINYMNVLSDFEIEVEKAFDRKPPVRKTKPSPRKKGSDREKAGVR</sequence>
<dbReference type="Gene3D" id="3.20.110.20">
    <property type="match status" value="1"/>
</dbReference>
<accession>A0A1Q6F7Q3</accession>
<evidence type="ECO:0000256" key="3">
    <source>
        <dbReference type="SAM" id="MobiDB-lite"/>
    </source>
</evidence>
<dbReference type="InterPro" id="IPR052046">
    <property type="entry name" value="GH57_Enzymes"/>
</dbReference>
<dbReference type="InterPro" id="IPR011330">
    <property type="entry name" value="Glyco_hydro/deAcase_b/a-brl"/>
</dbReference>
<evidence type="ECO:0000256" key="2">
    <source>
        <dbReference type="ARBA" id="ARBA00023277"/>
    </source>
</evidence>
<feature type="compositionally biased region" description="Basic residues" evidence="3">
    <location>
        <begin position="400"/>
        <end position="410"/>
    </location>
</feature>
<name>A0A1Q6F7Q3_9BACT</name>
<feature type="domain" description="Glycoside hydrolase family 57 N-terminal" evidence="4">
    <location>
        <begin position="6"/>
        <end position="291"/>
    </location>
</feature>
<dbReference type="SUPFAM" id="SSF88713">
    <property type="entry name" value="Glycoside hydrolase/deacetylase"/>
    <property type="match status" value="1"/>
</dbReference>
<feature type="compositionally biased region" description="Basic and acidic residues" evidence="3">
    <location>
        <begin position="411"/>
        <end position="421"/>
    </location>
</feature>
<comment type="caution">
    <text evidence="5">The sequence shown here is derived from an EMBL/GenBank/DDBJ whole genome shotgun (WGS) entry which is preliminary data.</text>
</comment>
<gene>
    <name evidence="5" type="ORF">BHV66_04615</name>
</gene>
<dbReference type="PANTHER" id="PTHR36306">
    <property type="entry name" value="ALPHA-AMYLASE-RELATED-RELATED"/>
    <property type="match status" value="1"/>
</dbReference>
<organism evidence="5 6">
    <name type="scientific">Alistipes putredinis</name>
    <dbReference type="NCBI Taxonomy" id="28117"/>
    <lineage>
        <taxon>Bacteria</taxon>
        <taxon>Pseudomonadati</taxon>
        <taxon>Bacteroidota</taxon>
        <taxon>Bacteroidia</taxon>
        <taxon>Bacteroidales</taxon>
        <taxon>Rikenellaceae</taxon>
        <taxon>Alistipes</taxon>
    </lineage>
</organism>
<dbReference type="RefSeq" id="WP_278339191.1">
    <property type="nucleotide sequence ID" value="NZ_BAAFLA010000028.1"/>
</dbReference>
<dbReference type="AlphaFoldDB" id="A0A1Q6F7Q3"/>
<dbReference type="PANTHER" id="PTHR36306:SF1">
    <property type="entry name" value="ALPHA-AMYLASE-RELATED"/>
    <property type="match status" value="1"/>
</dbReference>
<dbReference type="Pfam" id="PF03065">
    <property type="entry name" value="Glyco_hydro_57"/>
    <property type="match status" value="1"/>
</dbReference>
<dbReference type="EMBL" id="MNQH01000024">
    <property type="protein sequence ID" value="OKY94944.1"/>
    <property type="molecule type" value="Genomic_DNA"/>
</dbReference>
<dbReference type="STRING" id="28117.BHV66_04615"/>
<evidence type="ECO:0000313" key="6">
    <source>
        <dbReference type="Proteomes" id="UP000187417"/>
    </source>
</evidence>
<evidence type="ECO:0000256" key="1">
    <source>
        <dbReference type="ARBA" id="ARBA00006821"/>
    </source>
</evidence>
<dbReference type="GO" id="GO:0005975">
    <property type="term" value="P:carbohydrate metabolic process"/>
    <property type="evidence" value="ECO:0007669"/>
    <property type="project" value="InterPro"/>
</dbReference>
<evidence type="ECO:0000259" key="4">
    <source>
        <dbReference type="Pfam" id="PF03065"/>
    </source>
</evidence>
<dbReference type="CDD" id="cd10795">
    <property type="entry name" value="GH57N_MJA1_like"/>
    <property type="match status" value="1"/>
</dbReference>
<dbReference type="Proteomes" id="UP000187417">
    <property type="component" value="Unassembled WGS sequence"/>
</dbReference>
<keyword evidence="2" id="KW-0119">Carbohydrate metabolism</keyword>
<dbReference type="InterPro" id="IPR004300">
    <property type="entry name" value="Glyco_hydro_57_N"/>
</dbReference>